<dbReference type="GO" id="GO:0031125">
    <property type="term" value="P:rRNA 3'-end processing"/>
    <property type="evidence" value="ECO:0007669"/>
    <property type="project" value="TreeGrafter"/>
</dbReference>
<dbReference type="Proteomes" id="UP000500890">
    <property type="component" value="Chromosome"/>
</dbReference>
<dbReference type="Pfam" id="PF01966">
    <property type="entry name" value="HD"/>
    <property type="match status" value="1"/>
</dbReference>
<sequence length="314" mass="35557">MKKIRDLVVDDTFEMFVLIKQADVRLAKNGKKFIAFTFQDGSGNIDGKFWGATEDEIERYKAGKVVFLNGKREVYQNTPQVKIIKLRLATEEEPYQAELYMEKSPVQKEDLAEEINQTIFEITNATWNRIVRHLLVEHQTAFYEYPAAKNFHHAFVGGLAVHTVSMLRIAKSLCKEYPALNASLLYSGVLLHDLGKVIELSGPIGTEYTLAGNLLGHIVIVDEEISKACVALKIDEQSEDVIVLKHMILAHHGQLDYGSPVRPRIMEAEVLHQIDNIDASMQMMMGALEQVEPGQYTNALFGMDGRRFYRPNSK</sequence>
<dbReference type="KEGG" id="vah:G7081_00720"/>
<dbReference type="InterPro" id="IPR050798">
    <property type="entry name" value="YhaM_exoribonuc/phosphodiest"/>
</dbReference>
<proteinExistence type="predicted"/>
<keyword evidence="2" id="KW-0269">Exonuclease</keyword>
<keyword evidence="5" id="KW-1185">Reference proteome</keyword>
<protein>
    <submittedName>
        <fullName evidence="4">HD domain-containing protein</fullName>
    </submittedName>
</protein>
<dbReference type="InterPro" id="IPR012340">
    <property type="entry name" value="NA-bd_OB-fold"/>
</dbReference>
<evidence type="ECO:0000259" key="3">
    <source>
        <dbReference type="PROSITE" id="PS51831"/>
    </source>
</evidence>
<dbReference type="SMART" id="SM00471">
    <property type="entry name" value="HDc"/>
    <property type="match status" value="1"/>
</dbReference>
<accession>A0A6G8AL76</accession>
<dbReference type="RefSeq" id="WP_166006480.1">
    <property type="nucleotide sequence ID" value="NZ_CP049886.1"/>
</dbReference>
<name>A0A6G8AL76_9ENTE</name>
<evidence type="ECO:0000256" key="1">
    <source>
        <dbReference type="ARBA" id="ARBA00022801"/>
    </source>
</evidence>
<dbReference type="PROSITE" id="PS51831">
    <property type="entry name" value="HD"/>
    <property type="match status" value="1"/>
</dbReference>
<gene>
    <name evidence="4" type="ORF">G7081_00720</name>
</gene>
<dbReference type="GO" id="GO:0004527">
    <property type="term" value="F:exonuclease activity"/>
    <property type="evidence" value="ECO:0007669"/>
    <property type="project" value="UniProtKB-KW"/>
</dbReference>
<dbReference type="EMBL" id="CP049886">
    <property type="protein sequence ID" value="QIL45712.1"/>
    <property type="molecule type" value="Genomic_DNA"/>
</dbReference>
<dbReference type="Pfam" id="PF01336">
    <property type="entry name" value="tRNA_anti-codon"/>
    <property type="match status" value="1"/>
</dbReference>
<dbReference type="InterPro" id="IPR003607">
    <property type="entry name" value="HD/PDEase_dom"/>
</dbReference>
<evidence type="ECO:0000256" key="2">
    <source>
        <dbReference type="ARBA" id="ARBA00022839"/>
    </source>
</evidence>
<feature type="domain" description="HD" evidence="3">
    <location>
        <begin position="159"/>
        <end position="280"/>
    </location>
</feature>
<dbReference type="Gene3D" id="2.40.50.140">
    <property type="entry name" value="Nucleic acid-binding proteins"/>
    <property type="match status" value="1"/>
</dbReference>
<keyword evidence="1" id="KW-0378">Hydrolase</keyword>
<keyword evidence="2" id="KW-0540">Nuclease</keyword>
<dbReference type="CDD" id="cd00077">
    <property type="entry name" value="HDc"/>
    <property type="match status" value="1"/>
</dbReference>
<reference evidence="4 5" key="1">
    <citation type="submission" date="2020-03" db="EMBL/GenBank/DDBJ databases">
        <title>Vagococcus sp. nov., isolated from beetles.</title>
        <authorList>
            <person name="Hyun D.-W."/>
            <person name="Bae J.-W."/>
        </authorList>
    </citation>
    <scope>NUCLEOTIDE SEQUENCE [LARGE SCALE GENOMIC DNA]</scope>
    <source>
        <strain evidence="4 5">HDW17A</strain>
    </source>
</reference>
<dbReference type="GO" id="GO:0003676">
    <property type="term" value="F:nucleic acid binding"/>
    <property type="evidence" value="ECO:0007669"/>
    <property type="project" value="InterPro"/>
</dbReference>
<dbReference type="FunFam" id="1.10.3210.10:FF:000008">
    <property type="entry name" value="3'-5' exoribonuclease YhaM"/>
    <property type="match status" value="1"/>
</dbReference>
<dbReference type="PANTHER" id="PTHR37294:SF1">
    <property type="entry name" value="3'-5' EXORIBONUCLEASE YHAM"/>
    <property type="match status" value="1"/>
</dbReference>
<dbReference type="SUPFAM" id="SSF109604">
    <property type="entry name" value="HD-domain/PDEase-like"/>
    <property type="match status" value="1"/>
</dbReference>
<dbReference type="PANTHER" id="PTHR37294">
    <property type="entry name" value="3'-5' EXORIBONUCLEASE YHAM"/>
    <property type="match status" value="1"/>
</dbReference>
<dbReference type="AlphaFoldDB" id="A0A6G8AL76"/>
<dbReference type="CDD" id="cd04492">
    <property type="entry name" value="YhaM_OBF_like"/>
    <property type="match status" value="1"/>
</dbReference>
<dbReference type="InterPro" id="IPR004365">
    <property type="entry name" value="NA-bd_OB_tRNA"/>
</dbReference>
<organism evidence="4 5">
    <name type="scientific">Vagococcus coleopterorum</name>
    <dbReference type="NCBI Taxonomy" id="2714946"/>
    <lineage>
        <taxon>Bacteria</taxon>
        <taxon>Bacillati</taxon>
        <taxon>Bacillota</taxon>
        <taxon>Bacilli</taxon>
        <taxon>Lactobacillales</taxon>
        <taxon>Enterococcaceae</taxon>
        <taxon>Vagococcus</taxon>
    </lineage>
</organism>
<evidence type="ECO:0000313" key="4">
    <source>
        <dbReference type="EMBL" id="QIL45712.1"/>
    </source>
</evidence>
<evidence type="ECO:0000313" key="5">
    <source>
        <dbReference type="Proteomes" id="UP000500890"/>
    </source>
</evidence>
<dbReference type="InterPro" id="IPR006674">
    <property type="entry name" value="HD_domain"/>
</dbReference>
<dbReference type="Gene3D" id="1.10.3210.10">
    <property type="entry name" value="Hypothetical protein af1432"/>
    <property type="match status" value="1"/>
</dbReference>